<dbReference type="AlphaFoldDB" id="A0A517RDC5"/>
<name>A0A517RDC5_9PLAN</name>
<dbReference type="InterPro" id="IPR029044">
    <property type="entry name" value="Nucleotide-diphossugar_trans"/>
</dbReference>
<dbReference type="OrthoDB" id="9806525at2"/>
<evidence type="ECO:0000256" key="1">
    <source>
        <dbReference type="ARBA" id="ARBA00004236"/>
    </source>
</evidence>
<dbReference type="GO" id="GO:0016757">
    <property type="term" value="F:glycosyltransferase activity"/>
    <property type="evidence" value="ECO:0007669"/>
    <property type="project" value="UniProtKB-KW"/>
</dbReference>
<comment type="subcellular location">
    <subcellularLocation>
        <location evidence="1">Cell membrane</location>
    </subcellularLocation>
</comment>
<evidence type="ECO:0000256" key="4">
    <source>
        <dbReference type="ARBA" id="ARBA00022679"/>
    </source>
</evidence>
<evidence type="ECO:0000256" key="3">
    <source>
        <dbReference type="ARBA" id="ARBA00022676"/>
    </source>
</evidence>
<evidence type="ECO:0000313" key="7">
    <source>
        <dbReference type="Proteomes" id="UP000317171"/>
    </source>
</evidence>
<keyword evidence="4" id="KW-0808">Transferase</keyword>
<proteinExistence type="predicted"/>
<keyword evidence="7" id="KW-1185">Reference proteome</keyword>
<protein>
    <recommendedName>
        <fullName evidence="8">Glycosyl transferase family 2</fullName>
    </recommendedName>
</protein>
<dbReference type="PANTHER" id="PTHR43646">
    <property type="entry name" value="GLYCOSYLTRANSFERASE"/>
    <property type="match status" value="1"/>
</dbReference>
<dbReference type="InterPro" id="IPR026461">
    <property type="entry name" value="Trfase_2_rSAM/seldom_assoc"/>
</dbReference>
<dbReference type="Gene3D" id="3.90.550.10">
    <property type="entry name" value="Spore Coat Polysaccharide Biosynthesis Protein SpsA, Chain A"/>
    <property type="match status" value="1"/>
</dbReference>
<gene>
    <name evidence="6" type="ORF">Pan241w_19110</name>
</gene>
<dbReference type="GO" id="GO:0005886">
    <property type="term" value="C:plasma membrane"/>
    <property type="evidence" value="ECO:0007669"/>
    <property type="project" value="UniProtKB-SubCell"/>
</dbReference>
<keyword evidence="2" id="KW-1003">Cell membrane</keyword>
<evidence type="ECO:0000313" key="6">
    <source>
        <dbReference type="EMBL" id="QDT41843.1"/>
    </source>
</evidence>
<dbReference type="SUPFAM" id="SSF53448">
    <property type="entry name" value="Nucleotide-diphospho-sugar transferases"/>
    <property type="match status" value="1"/>
</dbReference>
<keyword evidence="5" id="KW-0472">Membrane</keyword>
<reference evidence="6 7" key="1">
    <citation type="submission" date="2019-02" db="EMBL/GenBank/DDBJ databases">
        <title>Deep-cultivation of Planctomycetes and their phenomic and genomic characterization uncovers novel biology.</title>
        <authorList>
            <person name="Wiegand S."/>
            <person name="Jogler M."/>
            <person name="Boedeker C."/>
            <person name="Pinto D."/>
            <person name="Vollmers J."/>
            <person name="Rivas-Marin E."/>
            <person name="Kohn T."/>
            <person name="Peeters S.H."/>
            <person name="Heuer A."/>
            <person name="Rast P."/>
            <person name="Oberbeckmann S."/>
            <person name="Bunk B."/>
            <person name="Jeske O."/>
            <person name="Meyerdierks A."/>
            <person name="Storesund J.E."/>
            <person name="Kallscheuer N."/>
            <person name="Luecker S."/>
            <person name="Lage O.M."/>
            <person name="Pohl T."/>
            <person name="Merkel B.J."/>
            <person name="Hornburger P."/>
            <person name="Mueller R.-W."/>
            <person name="Bruemmer F."/>
            <person name="Labrenz M."/>
            <person name="Spormann A.M."/>
            <person name="Op den Camp H."/>
            <person name="Overmann J."/>
            <person name="Amann R."/>
            <person name="Jetten M.S.M."/>
            <person name="Mascher T."/>
            <person name="Medema M.H."/>
            <person name="Devos D.P."/>
            <person name="Kaster A.-K."/>
            <person name="Ovreas L."/>
            <person name="Rohde M."/>
            <person name="Galperin M.Y."/>
            <person name="Jogler C."/>
        </authorList>
    </citation>
    <scope>NUCLEOTIDE SEQUENCE [LARGE SCALE GENOMIC DNA]</scope>
    <source>
        <strain evidence="6 7">Pan241w</strain>
    </source>
</reference>
<keyword evidence="3" id="KW-0328">Glycosyltransferase</keyword>
<dbReference type="NCBIfam" id="TIGR04283">
    <property type="entry name" value="glyco_like_mftF"/>
    <property type="match status" value="1"/>
</dbReference>
<dbReference type="RefSeq" id="WP_145214085.1">
    <property type="nucleotide sequence ID" value="NZ_CP036269.1"/>
</dbReference>
<dbReference type="PANTHER" id="PTHR43646:SF2">
    <property type="entry name" value="GLYCOSYLTRANSFERASE 2-LIKE DOMAIN-CONTAINING PROTEIN"/>
    <property type="match status" value="1"/>
</dbReference>
<dbReference type="Proteomes" id="UP000317171">
    <property type="component" value="Chromosome"/>
</dbReference>
<evidence type="ECO:0000256" key="5">
    <source>
        <dbReference type="ARBA" id="ARBA00023136"/>
    </source>
</evidence>
<evidence type="ECO:0008006" key="8">
    <source>
        <dbReference type="Google" id="ProtNLM"/>
    </source>
</evidence>
<dbReference type="KEGG" id="gaz:Pan241w_19110"/>
<dbReference type="EMBL" id="CP036269">
    <property type="protein sequence ID" value="QDT41843.1"/>
    <property type="molecule type" value="Genomic_DNA"/>
</dbReference>
<organism evidence="6 7">
    <name type="scientific">Gimesia alba</name>
    <dbReference type="NCBI Taxonomy" id="2527973"/>
    <lineage>
        <taxon>Bacteria</taxon>
        <taxon>Pseudomonadati</taxon>
        <taxon>Planctomycetota</taxon>
        <taxon>Planctomycetia</taxon>
        <taxon>Planctomycetales</taxon>
        <taxon>Planctomycetaceae</taxon>
        <taxon>Gimesia</taxon>
    </lineage>
</organism>
<accession>A0A517RDC5</accession>
<evidence type="ECO:0000256" key="2">
    <source>
        <dbReference type="ARBA" id="ARBA00022475"/>
    </source>
</evidence>
<sequence>MDSEPQISVIIPVLYGDDCWKTLLADLTSFPDSSEFLFVSNSEQPAEFSELIHQFQLEERSHWYQTLVGRAHQMNYGAAQASRSHLLFLHADSGLSETGIQRLIQSLKSHPNALHYFNLKFQDQSFFLMQLNTWGVYFRSHVLGIPFGDQGLCLSCALFHELGCFDESAPYGEDHLLVWKARRGRIRLQCTGAEIQTSARKYQQQGWFKMTVKHLWLTIRQAVPQFILLLKERIGSWFQGKAPSSSS</sequence>